<evidence type="ECO:0000313" key="4">
    <source>
        <dbReference type="Proteomes" id="UP000730482"/>
    </source>
</evidence>
<dbReference type="InterPro" id="IPR050564">
    <property type="entry name" value="F420-G6PD/mer"/>
</dbReference>
<dbReference type="CDD" id="cd01097">
    <property type="entry name" value="Tetrahydromethanopterin_reductase"/>
    <property type="match status" value="1"/>
</dbReference>
<dbReference type="RefSeq" id="WP_212008378.1">
    <property type="nucleotide sequence ID" value="NZ_JAAFYZ010000017.1"/>
</dbReference>
<dbReference type="PANTHER" id="PTHR43244:SF1">
    <property type="entry name" value="5,10-METHYLENETETRAHYDROMETHANOPTERIN REDUCTASE"/>
    <property type="match status" value="1"/>
</dbReference>
<reference evidence="3 4" key="1">
    <citation type="submission" date="2020-02" db="EMBL/GenBank/DDBJ databases">
        <title>Acidophilic actinobacteria isolated from forest soil.</title>
        <authorList>
            <person name="Golinska P."/>
        </authorList>
    </citation>
    <scope>NUCLEOTIDE SEQUENCE [LARGE SCALE GENOMIC DNA]</scope>
    <source>
        <strain evidence="3 4">NL8</strain>
    </source>
</reference>
<dbReference type="InterPro" id="IPR011251">
    <property type="entry name" value="Luciferase-like_dom"/>
</dbReference>
<dbReference type="Pfam" id="PF00296">
    <property type="entry name" value="Bac_luciferase"/>
    <property type="match status" value="1"/>
</dbReference>
<dbReference type="InterPro" id="IPR036661">
    <property type="entry name" value="Luciferase-like_sf"/>
</dbReference>
<accession>A0ABS5KL13</accession>
<dbReference type="PANTHER" id="PTHR43244">
    <property type="match status" value="1"/>
</dbReference>
<dbReference type="EMBL" id="JAAFYZ010000017">
    <property type="protein sequence ID" value="MBS2546733.1"/>
    <property type="molecule type" value="Genomic_DNA"/>
</dbReference>
<gene>
    <name evidence="3" type="ORF">KGQ19_07620</name>
</gene>
<keyword evidence="4" id="KW-1185">Reference proteome</keyword>
<dbReference type="Proteomes" id="UP000730482">
    <property type="component" value="Unassembled WGS sequence"/>
</dbReference>
<feature type="domain" description="Luciferase-like" evidence="2">
    <location>
        <begin position="15"/>
        <end position="266"/>
    </location>
</feature>
<name>A0ABS5KL13_9ACTN</name>
<dbReference type="Gene3D" id="3.20.20.30">
    <property type="entry name" value="Luciferase-like domain"/>
    <property type="match status" value="1"/>
</dbReference>
<sequence>MSSLRIGVMYDRAWAPEGLPAFAREVEALGTDELWVVEDLSWGGGISAATVALAATSRMRVGLGIAPAPLRNPALLAMEVAFLARVYPGRFVAGIGHGVTGWMASVGAAPASPLTLLAETTEAVRALLRGEQVQMQGGEVRIDGLRLVHPPAQVPPVVLGVVRPRSLELSGRVADGTVLAEGHGPADLEAALALIRKGGGAQEHELIAFAYAAVADDARQAAEVLRPAVEDQAAWLDRTPAEVFTVSGTPADAAARIAQLEAAGATSVVLRFSGEEPVRQLGATLAAFAER</sequence>
<evidence type="ECO:0000259" key="2">
    <source>
        <dbReference type="Pfam" id="PF00296"/>
    </source>
</evidence>
<dbReference type="SUPFAM" id="SSF51679">
    <property type="entry name" value="Bacterial luciferase-like"/>
    <property type="match status" value="1"/>
</dbReference>
<protein>
    <submittedName>
        <fullName evidence="3">LLM class flavin-dependent oxidoreductase</fullName>
    </submittedName>
</protein>
<organism evidence="3 4">
    <name type="scientific">Catenulispora pinistramenti</name>
    <dbReference type="NCBI Taxonomy" id="2705254"/>
    <lineage>
        <taxon>Bacteria</taxon>
        <taxon>Bacillati</taxon>
        <taxon>Actinomycetota</taxon>
        <taxon>Actinomycetes</taxon>
        <taxon>Catenulisporales</taxon>
        <taxon>Catenulisporaceae</taxon>
        <taxon>Catenulispora</taxon>
    </lineage>
</organism>
<evidence type="ECO:0000313" key="3">
    <source>
        <dbReference type="EMBL" id="MBS2546733.1"/>
    </source>
</evidence>
<keyword evidence="1" id="KW-0560">Oxidoreductase</keyword>
<evidence type="ECO:0000256" key="1">
    <source>
        <dbReference type="ARBA" id="ARBA00023002"/>
    </source>
</evidence>
<proteinExistence type="predicted"/>
<comment type="caution">
    <text evidence="3">The sequence shown here is derived from an EMBL/GenBank/DDBJ whole genome shotgun (WGS) entry which is preliminary data.</text>
</comment>